<comment type="caution">
    <text evidence="1">The sequence shown here is derived from an EMBL/GenBank/DDBJ whole genome shotgun (WGS) entry which is preliminary data.</text>
</comment>
<protein>
    <submittedName>
        <fullName evidence="1">Uncharacterized protein</fullName>
    </submittedName>
</protein>
<evidence type="ECO:0000313" key="1">
    <source>
        <dbReference type="EMBL" id="GAA4035574.1"/>
    </source>
</evidence>
<dbReference type="Proteomes" id="UP001501469">
    <property type="component" value="Unassembled WGS sequence"/>
</dbReference>
<reference evidence="2" key="1">
    <citation type="journal article" date="2019" name="Int. J. Syst. Evol. Microbiol.">
        <title>The Global Catalogue of Microorganisms (GCM) 10K type strain sequencing project: providing services to taxonomists for standard genome sequencing and annotation.</title>
        <authorList>
            <consortium name="The Broad Institute Genomics Platform"/>
            <consortium name="The Broad Institute Genome Sequencing Center for Infectious Disease"/>
            <person name="Wu L."/>
            <person name="Ma J."/>
        </authorList>
    </citation>
    <scope>NUCLEOTIDE SEQUENCE [LARGE SCALE GENOMIC DNA]</scope>
    <source>
        <strain evidence="2">JCM 17225</strain>
    </source>
</reference>
<gene>
    <name evidence="1" type="ORF">GCM10022409_20350</name>
</gene>
<organism evidence="1 2">
    <name type="scientific">Hymenobacter glaciei</name>
    <dbReference type="NCBI Taxonomy" id="877209"/>
    <lineage>
        <taxon>Bacteria</taxon>
        <taxon>Pseudomonadati</taxon>
        <taxon>Bacteroidota</taxon>
        <taxon>Cytophagia</taxon>
        <taxon>Cytophagales</taxon>
        <taxon>Hymenobacteraceae</taxon>
        <taxon>Hymenobacter</taxon>
    </lineage>
</organism>
<evidence type="ECO:0000313" key="2">
    <source>
        <dbReference type="Proteomes" id="UP001501469"/>
    </source>
</evidence>
<dbReference type="EMBL" id="BAABDK010000016">
    <property type="protein sequence ID" value="GAA4035574.1"/>
    <property type="molecule type" value="Genomic_DNA"/>
</dbReference>
<dbReference type="RefSeq" id="WP_345053691.1">
    <property type="nucleotide sequence ID" value="NZ_BAABDK010000016.1"/>
</dbReference>
<sequence>MLVPLFPLISIGNDGVIDIIPSAEGLSKASTRVLLNTAYPNTVELFDRNNGKWKYRQVSAELKNNWLTKILAITVHNPILCAEVIWTFNSNYRLPELKEKIRECVDKDDDIITQFEGADIIKAAIGKAINFNEVMDVLNKYLFEVEPEQLWQEQEMRGK</sequence>
<accession>A0ABP7U3W5</accession>
<proteinExistence type="predicted"/>
<keyword evidence="2" id="KW-1185">Reference proteome</keyword>
<name>A0ABP7U3W5_9BACT</name>